<dbReference type="EMBL" id="FMHT01000003">
    <property type="protein sequence ID" value="SCL17791.1"/>
    <property type="molecule type" value="Genomic_DNA"/>
</dbReference>
<evidence type="ECO:0000313" key="1">
    <source>
        <dbReference type="EMBL" id="SCL17791.1"/>
    </source>
</evidence>
<evidence type="ECO:0000313" key="2">
    <source>
        <dbReference type="Proteomes" id="UP000199699"/>
    </source>
</evidence>
<gene>
    <name evidence="1" type="ORF">GA0070616_1359</name>
</gene>
<keyword evidence="2" id="KW-1185">Reference proteome</keyword>
<proteinExistence type="predicted"/>
<name>A0A1C6RKT6_9ACTN</name>
<accession>A0A1C6RKT6</accession>
<protein>
    <submittedName>
        <fullName evidence="1">Uncharacterized protein</fullName>
    </submittedName>
</protein>
<dbReference type="Proteomes" id="UP000199699">
    <property type="component" value="Unassembled WGS sequence"/>
</dbReference>
<sequence>MNRIGPLAPQFAPNGGVIGALYTRITGRPYITVGGHASRDFGPTPGATIAQVFGAIPDDVALAHGTQLYLEAKRILRDQAAIRDAQMREVQ</sequence>
<dbReference type="STRING" id="145857.GA0070616_1359"/>
<dbReference type="AlphaFoldDB" id="A0A1C6RKT6"/>
<dbReference type="RefSeq" id="WP_091077937.1">
    <property type="nucleotide sequence ID" value="NZ_FMHT01000003.1"/>
</dbReference>
<organism evidence="1 2">
    <name type="scientific">Micromonospora nigra</name>
    <dbReference type="NCBI Taxonomy" id="145857"/>
    <lineage>
        <taxon>Bacteria</taxon>
        <taxon>Bacillati</taxon>
        <taxon>Actinomycetota</taxon>
        <taxon>Actinomycetes</taxon>
        <taxon>Micromonosporales</taxon>
        <taxon>Micromonosporaceae</taxon>
        <taxon>Micromonospora</taxon>
    </lineage>
</organism>
<reference evidence="1 2" key="1">
    <citation type="submission" date="2016-06" db="EMBL/GenBank/DDBJ databases">
        <authorList>
            <person name="Kjaerup R.B."/>
            <person name="Dalgaard T.S."/>
            <person name="Juul-Madsen H.R."/>
        </authorList>
    </citation>
    <scope>NUCLEOTIDE SEQUENCE [LARGE SCALE GENOMIC DNA]</scope>
    <source>
        <strain evidence="1 2">DSM 43818</strain>
    </source>
</reference>